<comment type="similarity">
    <text evidence="1 4">Belongs to the UPF0677 family.</text>
</comment>
<keyword evidence="4" id="KW-0949">S-adenosyl-L-methionine</keyword>
<organism evidence="5 6">
    <name type="scientific">Lysinibacillus capsici</name>
    <dbReference type="NCBI Taxonomy" id="2115968"/>
    <lineage>
        <taxon>Bacteria</taxon>
        <taxon>Bacillati</taxon>
        <taxon>Bacillota</taxon>
        <taxon>Bacilli</taxon>
        <taxon>Bacillales</taxon>
        <taxon>Bacillaceae</taxon>
        <taxon>Lysinibacillus</taxon>
    </lineage>
</organism>
<dbReference type="PANTHER" id="PTHR43619">
    <property type="entry name" value="S-ADENOSYL-L-METHIONINE-DEPENDENT METHYLTRANSFERASE YKTD-RELATED"/>
    <property type="match status" value="1"/>
</dbReference>
<name>A0A2X1A2X3_9BACI</name>
<dbReference type="NCBIfam" id="TIGR00027">
    <property type="entry name" value="mthyl_TIGR00027"/>
    <property type="match status" value="1"/>
</dbReference>
<evidence type="ECO:0000256" key="1">
    <source>
        <dbReference type="ARBA" id="ARBA00008138"/>
    </source>
</evidence>
<dbReference type="Gene3D" id="3.40.50.150">
    <property type="entry name" value="Vaccinia Virus protein VP39"/>
    <property type="match status" value="1"/>
</dbReference>
<dbReference type="AlphaFoldDB" id="A0A2X1A2X3"/>
<dbReference type="GO" id="GO:0032259">
    <property type="term" value="P:methylation"/>
    <property type="evidence" value="ECO:0007669"/>
    <property type="project" value="UniProtKB-KW"/>
</dbReference>
<evidence type="ECO:0000313" key="5">
    <source>
        <dbReference type="EMBL" id="SPU38609.1"/>
    </source>
</evidence>
<reference evidence="5 6" key="1">
    <citation type="submission" date="2018-06" db="EMBL/GenBank/DDBJ databases">
        <authorList>
            <consortium name="Pathogen Informatics"/>
            <person name="Doyle S."/>
        </authorList>
    </citation>
    <scope>NUCLEOTIDE SEQUENCE [LARGE SCALE GENOMIC DNA]</scope>
    <source>
        <strain evidence="5 6">NCTC7582</strain>
    </source>
</reference>
<dbReference type="RefSeq" id="WP_112118490.1">
    <property type="nucleotide sequence ID" value="NZ_UAQE01000004.1"/>
</dbReference>
<evidence type="ECO:0000256" key="3">
    <source>
        <dbReference type="ARBA" id="ARBA00022679"/>
    </source>
</evidence>
<dbReference type="Proteomes" id="UP000251431">
    <property type="component" value="Unassembled WGS sequence"/>
</dbReference>
<keyword evidence="3 5" id="KW-0808">Transferase</keyword>
<protein>
    <recommendedName>
        <fullName evidence="4">S-adenosyl-L-methionine-dependent methyltransferase</fullName>
        <ecNumber evidence="4">2.1.1.-</ecNumber>
    </recommendedName>
</protein>
<sequence length="304" mass="34934">MNQQESSITSLVAAFSRAYHSQFDTPKIFDDYIAKELISQEEYQNIQANLIQGIAFFNKDIATKFKDNSKELIKWITQVQLSPTPLARAAYCERILHSEIQLGVEQYVILGAGFDTFSYRQQQGQTMLEIFEVDYPATQASKMKRLQEASLPLLNHLHFVPMDFTKQFQSQLFSEQGFQSKKTFFSLLGVSYYLTKDVLASLLNHLFALVPSGSSIVLDYADETLFTEKGLSNRVENMVKMAAVGGESMKSCYAYEDMERMLDRLGLLIYEHLSPTAIQELYFQNRTDYLCAFETIHYMHIVKK</sequence>
<evidence type="ECO:0000313" key="6">
    <source>
        <dbReference type="Proteomes" id="UP000251431"/>
    </source>
</evidence>
<dbReference type="Pfam" id="PF04072">
    <property type="entry name" value="LCM"/>
    <property type="match status" value="1"/>
</dbReference>
<comment type="function">
    <text evidence="4">Exhibits S-adenosyl-L-methionine-dependent methyltransferase activity.</text>
</comment>
<dbReference type="EC" id="2.1.1.-" evidence="4"/>
<evidence type="ECO:0000256" key="4">
    <source>
        <dbReference type="RuleBase" id="RU362030"/>
    </source>
</evidence>
<accession>A0A2X1A2X3</accession>
<gene>
    <name evidence="5" type="ORF">NCTC7582_04572</name>
</gene>
<evidence type="ECO:0000256" key="2">
    <source>
        <dbReference type="ARBA" id="ARBA00022603"/>
    </source>
</evidence>
<dbReference type="InterPro" id="IPR011610">
    <property type="entry name" value="SAM_mthyl_Trfase_ML2640-like"/>
</dbReference>
<dbReference type="InterPro" id="IPR029063">
    <property type="entry name" value="SAM-dependent_MTases_sf"/>
</dbReference>
<dbReference type="GO" id="GO:0008168">
    <property type="term" value="F:methyltransferase activity"/>
    <property type="evidence" value="ECO:0007669"/>
    <property type="project" value="UniProtKB-UniRule"/>
</dbReference>
<keyword evidence="2 4" id="KW-0489">Methyltransferase</keyword>
<dbReference type="InterPro" id="IPR007213">
    <property type="entry name" value="Ppm1/Ppm2/Tcmp"/>
</dbReference>
<dbReference type="SUPFAM" id="SSF53335">
    <property type="entry name" value="S-adenosyl-L-methionine-dependent methyltransferases"/>
    <property type="match status" value="1"/>
</dbReference>
<proteinExistence type="inferred from homology"/>
<dbReference type="EMBL" id="UAQE01000004">
    <property type="protein sequence ID" value="SPU38609.1"/>
    <property type="molecule type" value="Genomic_DNA"/>
</dbReference>
<dbReference type="PANTHER" id="PTHR43619:SF2">
    <property type="entry name" value="S-ADENOSYL-L-METHIONINE-DEPENDENT METHYLTRANSFERASES SUPERFAMILY PROTEIN"/>
    <property type="match status" value="1"/>
</dbReference>